<organism evidence="2">
    <name type="scientific">Candidatus Kentrum eta</name>
    <dbReference type="NCBI Taxonomy" id="2126337"/>
    <lineage>
        <taxon>Bacteria</taxon>
        <taxon>Pseudomonadati</taxon>
        <taxon>Pseudomonadota</taxon>
        <taxon>Gammaproteobacteria</taxon>
        <taxon>Candidatus Kentrum</taxon>
    </lineage>
</organism>
<reference evidence="2" key="1">
    <citation type="submission" date="2019-02" db="EMBL/GenBank/DDBJ databases">
        <authorList>
            <person name="Gruber-Vodicka R. H."/>
            <person name="Seah K. B. B."/>
        </authorList>
    </citation>
    <scope>NUCLEOTIDE SEQUENCE</scope>
    <source>
        <strain evidence="2">BECK_SA2B15</strain>
        <strain evidence="1">BECK_SA2B20</strain>
    </source>
</reference>
<dbReference type="AlphaFoldDB" id="A0A450V2F3"/>
<dbReference type="EMBL" id="CAADFG010000150">
    <property type="protein sequence ID" value="VFJ98949.1"/>
    <property type="molecule type" value="Genomic_DNA"/>
</dbReference>
<name>A0A450V2F3_9GAMM</name>
<sequence>MVLVGDGAYAAVELAERCIDQGATPVSRLRLDARLFAQTRNRKVNEVENRKRASVYQSLANWSRTQPKHGDWLK</sequence>
<gene>
    <name evidence="2" type="ORF">BECKH772A_GA0070896_101501</name>
    <name evidence="1" type="ORF">BECKH772B_GA0070898_101442</name>
</gene>
<evidence type="ECO:0000313" key="2">
    <source>
        <dbReference type="EMBL" id="VFJ98949.1"/>
    </source>
</evidence>
<evidence type="ECO:0000313" key="1">
    <source>
        <dbReference type="EMBL" id="VFJ98821.1"/>
    </source>
</evidence>
<protein>
    <recommendedName>
        <fullName evidence="3">Transposase DDE domain-containing protein</fullName>
    </recommendedName>
</protein>
<dbReference type="EMBL" id="CAADFI010000144">
    <property type="protein sequence ID" value="VFJ98821.1"/>
    <property type="molecule type" value="Genomic_DNA"/>
</dbReference>
<evidence type="ECO:0008006" key="3">
    <source>
        <dbReference type="Google" id="ProtNLM"/>
    </source>
</evidence>
<proteinExistence type="predicted"/>
<accession>A0A450V2F3</accession>